<evidence type="ECO:0000313" key="23">
    <source>
        <dbReference type="EMBL" id="KMM38804.1"/>
    </source>
</evidence>
<evidence type="ECO:0000256" key="5">
    <source>
        <dbReference type="ARBA" id="ARBA00022676"/>
    </source>
</evidence>
<gene>
    <name evidence="23" type="ORF">AB986_05940</name>
</gene>
<dbReference type="Pfam" id="PF01098">
    <property type="entry name" value="FTSW_RODA_SPOVE"/>
    <property type="match status" value="1"/>
</dbReference>
<dbReference type="GO" id="GO:0005886">
    <property type="term" value="C:plasma membrane"/>
    <property type="evidence" value="ECO:0007669"/>
    <property type="project" value="UniProtKB-SubCell"/>
</dbReference>
<dbReference type="STRING" id="157733.AB986_05940"/>
<evidence type="ECO:0000256" key="9">
    <source>
        <dbReference type="ARBA" id="ARBA00022984"/>
    </source>
</evidence>
<evidence type="ECO:0000256" key="3">
    <source>
        <dbReference type="ARBA" id="ARBA00022475"/>
    </source>
</evidence>
<keyword evidence="7 22" id="KW-0812">Transmembrane</keyword>
<evidence type="ECO:0000256" key="1">
    <source>
        <dbReference type="ARBA" id="ARBA00004651"/>
    </source>
</evidence>
<dbReference type="AlphaFoldDB" id="A0A0J6D3F2"/>
<sequence length="386" mass="42233">MIKKLFKHYDYSLIISVLLLCGFGLVMVYSASMVWAVMRHETNSAFFFNRQIIWLVVSLVMFLIAMLFPYKAYRKFIVPILGVSILMLVLVRFVGSTTNNARSWIELGPFSFQPSEFVKLGLIIYLAAIYSKKQAYISNFVRGALPPLMVIGLIFALVASQPDLGTAMIIALTSGIVIICSGMKWKHIFGLVIIGIILFAGAWMSLSPEQASRFTGAYNPFSDPEDSGFHLINSYIAIASGGITGQGFGQSIQKYGFLPEPHTDFIMAIIAEELGLLGVVFVIGLLGYIVFKGFVIGIRCKDTFGSLLAIGISGMIGVQTVVNLGAITGWLPVTGVPLPFISYGGSSLILLMISVGILINISAFVNIRKEQKTSYIKNDQAVQMEL</sequence>
<name>A0A0J6D3F2_9BACL</name>
<evidence type="ECO:0000256" key="18">
    <source>
        <dbReference type="ARBA" id="ARBA00041418"/>
    </source>
</evidence>
<comment type="pathway">
    <text evidence="2">Cell wall biogenesis; peptidoglycan biosynthesis.</text>
</comment>
<evidence type="ECO:0000256" key="21">
    <source>
        <dbReference type="ARBA" id="ARBA00049966"/>
    </source>
</evidence>
<dbReference type="GO" id="GO:0009252">
    <property type="term" value="P:peptidoglycan biosynthetic process"/>
    <property type="evidence" value="ECO:0007669"/>
    <property type="project" value="UniProtKB-KW"/>
</dbReference>
<keyword evidence="10 22" id="KW-1133">Transmembrane helix</keyword>
<feature type="transmembrane region" description="Helical" evidence="22">
    <location>
        <begin position="107"/>
        <end position="128"/>
    </location>
</feature>
<dbReference type="PANTHER" id="PTHR30474">
    <property type="entry name" value="CELL CYCLE PROTEIN"/>
    <property type="match status" value="1"/>
</dbReference>
<dbReference type="GO" id="GO:0071555">
    <property type="term" value="P:cell wall organization"/>
    <property type="evidence" value="ECO:0007669"/>
    <property type="project" value="UniProtKB-KW"/>
</dbReference>
<evidence type="ECO:0000256" key="22">
    <source>
        <dbReference type="SAM" id="Phobius"/>
    </source>
</evidence>
<evidence type="ECO:0000313" key="24">
    <source>
        <dbReference type="Proteomes" id="UP000035996"/>
    </source>
</evidence>
<keyword evidence="4 23" id="KW-0132">Cell division</keyword>
<feature type="transmembrane region" description="Helical" evidence="22">
    <location>
        <begin position="265"/>
        <end position="291"/>
    </location>
</feature>
<evidence type="ECO:0000256" key="11">
    <source>
        <dbReference type="ARBA" id="ARBA00023136"/>
    </source>
</evidence>
<feature type="transmembrane region" description="Helical" evidence="22">
    <location>
        <begin position="164"/>
        <end position="181"/>
    </location>
</feature>
<dbReference type="PATRIC" id="fig|157733.3.peg.3426"/>
<proteinExistence type="inferred from homology"/>
<feature type="transmembrane region" description="Helical" evidence="22">
    <location>
        <begin position="303"/>
        <end position="327"/>
    </location>
</feature>
<keyword evidence="13" id="KW-0961">Cell wall biogenesis/degradation</keyword>
<feature type="transmembrane region" description="Helical" evidence="22">
    <location>
        <begin position="347"/>
        <end position="367"/>
    </location>
</feature>
<keyword evidence="9" id="KW-0573">Peptidoglycan synthesis</keyword>
<dbReference type="GO" id="GO:0051301">
    <property type="term" value="P:cell division"/>
    <property type="evidence" value="ECO:0007669"/>
    <property type="project" value="UniProtKB-KW"/>
</dbReference>
<dbReference type="InterPro" id="IPR001182">
    <property type="entry name" value="FtsW/RodA"/>
</dbReference>
<keyword evidence="3" id="KW-1003">Cell membrane</keyword>
<dbReference type="PANTHER" id="PTHR30474:SF2">
    <property type="entry name" value="PEPTIDOGLYCAN GLYCOSYLTRANSFERASE FTSW-RELATED"/>
    <property type="match status" value="1"/>
</dbReference>
<keyword evidence="24" id="KW-1185">Reference proteome</keyword>
<evidence type="ECO:0000256" key="8">
    <source>
        <dbReference type="ARBA" id="ARBA00022960"/>
    </source>
</evidence>
<evidence type="ECO:0000256" key="6">
    <source>
        <dbReference type="ARBA" id="ARBA00022679"/>
    </source>
</evidence>
<dbReference type="Proteomes" id="UP000035996">
    <property type="component" value="Unassembled WGS sequence"/>
</dbReference>
<dbReference type="EMBL" id="LELK01000001">
    <property type="protein sequence ID" value="KMM38804.1"/>
    <property type="molecule type" value="Genomic_DNA"/>
</dbReference>
<evidence type="ECO:0000256" key="12">
    <source>
        <dbReference type="ARBA" id="ARBA00023306"/>
    </source>
</evidence>
<dbReference type="GO" id="GO:0015648">
    <property type="term" value="F:lipid-linked peptidoglycan transporter activity"/>
    <property type="evidence" value="ECO:0007669"/>
    <property type="project" value="TreeGrafter"/>
</dbReference>
<comment type="subcellular location">
    <subcellularLocation>
        <location evidence="1">Cell membrane</location>
        <topology evidence="1">Multi-pass membrane protein</topology>
    </subcellularLocation>
</comment>
<comment type="function">
    <text evidence="21">Peptidoglycan polymerase that is essential for cell division.</text>
</comment>
<evidence type="ECO:0000256" key="7">
    <source>
        <dbReference type="ARBA" id="ARBA00022692"/>
    </source>
</evidence>
<feature type="transmembrane region" description="Helical" evidence="22">
    <location>
        <begin position="76"/>
        <end position="95"/>
    </location>
</feature>
<evidence type="ECO:0000256" key="19">
    <source>
        <dbReference type="ARBA" id="ARBA00044770"/>
    </source>
</evidence>
<dbReference type="RefSeq" id="WP_048309944.1">
    <property type="nucleotide sequence ID" value="NZ_CP119526.1"/>
</dbReference>
<dbReference type="GO" id="GO:0008360">
    <property type="term" value="P:regulation of cell shape"/>
    <property type="evidence" value="ECO:0007669"/>
    <property type="project" value="UniProtKB-KW"/>
</dbReference>
<feature type="transmembrane region" description="Helical" evidence="22">
    <location>
        <begin position="140"/>
        <end position="158"/>
    </location>
</feature>
<dbReference type="GO" id="GO:0008955">
    <property type="term" value="F:peptidoglycan glycosyltransferase activity"/>
    <property type="evidence" value="ECO:0007669"/>
    <property type="project" value="UniProtKB-EC"/>
</dbReference>
<comment type="catalytic activity">
    <reaction evidence="20">
        <text>[GlcNAc-(1-&gt;4)-Mur2Ac(oyl-L-Ala-gamma-D-Glu-L-Lys-D-Ala-D-Ala)](n)-di-trans,octa-cis-undecaprenyl diphosphate + beta-D-GlcNAc-(1-&gt;4)-Mur2Ac(oyl-L-Ala-gamma-D-Glu-L-Lys-D-Ala-D-Ala)-di-trans,octa-cis-undecaprenyl diphosphate = [GlcNAc-(1-&gt;4)-Mur2Ac(oyl-L-Ala-gamma-D-Glu-L-Lys-D-Ala-D-Ala)](n+1)-di-trans,octa-cis-undecaprenyl diphosphate + di-trans,octa-cis-undecaprenyl diphosphate + H(+)</text>
        <dbReference type="Rhea" id="RHEA:23708"/>
        <dbReference type="Rhea" id="RHEA-COMP:9602"/>
        <dbReference type="Rhea" id="RHEA-COMP:9603"/>
        <dbReference type="ChEBI" id="CHEBI:15378"/>
        <dbReference type="ChEBI" id="CHEBI:58405"/>
        <dbReference type="ChEBI" id="CHEBI:60033"/>
        <dbReference type="ChEBI" id="CHEBI:78435"/>
        <dbReference type="EC" id="2.4.99.28"/>
    </reaction>
</comment>
<evidence type="ECO:0000256" key="14">
    <source>
        <dbReference type="ARBA" id="ARBA00032370"/>
    </source>
</evidence>
<evidence type="ECO:0000256" key="17">
    <source>
        <dbReference type="ARBA" id="ARBA00041185"/>
    </source>
</evidence>
<dbReference type="InterPro" id="IPR013437">
    <property type="entry name" value="FtsW"/>
</dbReference>
<comment type="similarity">
    <text evidence="16">Belongs to the SEDS family. FtsW subfamily.</text>
</comment>
<dbReference type="EC" id="2.4.99.28" evidence="19"/>
<protein>
    <recommendedName>
        <fullName evidence="17">Probable peptidoglycan glycosyltransferase FtsW</fullName>
        <ecNumber evidence="19">2.4.99.28</ecNumber>
    </recommendedName>
    <alternativeName>
        <fullName evidence="18">Cell division protein FtsW</fullName>
    </alternativeName>
    <alternativeName>
        <fullName evidence="15">Cell wall polymerase</fullName>
    </alternativeName>
    <alternativeName>
        <fullName evidence="14">Peptidoglycan polymerase</fullName>
    </alternativeName>
</protein>
<accession>A0A0J6D3F2</accession>
<feature type="transmembrane region" description="Helical" evidence="22">
    <location>
        <begin position="188"/>
        <end position="206"/>
    </location>
</feature>
<evidence type="ECO:0000256" key="13">
    <source>
        <dbReference type="ARBA" id="ARBA00023316"/>
    </source>
</evidence>
<dbReference type="GO" id="GO:0032153">
    <property type="term" value="C:cell division site"/>
    <property type="evidence" value="ECO:0007669"/>
    <property type="project" value="TreeGrafter"/>
</dbReference>
<reference evidence="23" key="1">
    <citation type="submission" date="2015-06" db="EMBL/GenBank/DDBJ databases">
        <authorList>
            <person name="Liu B."/>
            <person name="Wang J."/>
            <person name="Zhu Y."/>
            <person name="Liu G."/>
            <person name="Chen Q."/>
            <person name="Zheng C."/>
            <person name="Che J."/>
            <person name="Ge C."/>
            <person name="Shi H."/>
            <person name="Pan Z."/>
            <person name="Liu X."/>
        </authorList>
    </citation>
    <scope>NUCLEOTIDE SEQUENCE [LARGE SCALE GENOMIC DNA]</scope>
    <source>
        <strain evidence="23">DSM 16346</strain>
    </source>
</reference>
<keyword evidence="6" id="KW-0808">Transferase</keyword>
<dbReference type="OrthoDB" id="9768187at2"/>
<evidence type="ECO:0000256" key="15">
    <source>
        <dbReference type="ARBA" id="ARBA00033270"/>
    </source>
</evidence>
<keyword evidence="11 22" id="KW-0472">Membrane</keyword>
<evidence type="ECO:0000256" key="10">
    <source>
        <dbReference type="ARBA" id="ARBA00022989"/>
    </source>
</evidence>
<evidence type="ECO:0000256" key="20">
    <source>
        <dbReference type="ARBA" id="ARBA00049902"/>
    </source>
</evidence>
<evidence type="ECO:0000256" key="16">
    <source>
        <dbReference type="ARBA" id="ARBA00038053"/>
    </source>
</evidence>
<keyword evidence="8" id="KW-0133">Cell shape</keyword>
<evidence type="ECO:0000256" key="2">
    <source>
        <dbReference type="ARBA" id="ARBA00004752"/>
    </source>
</evidence>
<feature type="transmembrane region" description="Helical" evidence="22">
    <location>
        <begin position="12"/>
        <end position="32"/>
    </location>
</feature>
<dbReference type="NCBIfam" id="TIGR02614">
    <property type="entry name" value="ftsW"/>
    <property type="match status" value="1"/>
</dbReference>
<keyword evidence="12" id="KW-0131">Cell cycle</keyword>
<organism evidence="23 24">
    <name type="scientific">Guptibacillus hwajinpoensis</name>
    <dbReference type="NCBI Taxonomy" id="208199"/>
    <lineage>
        <taxon>Bacteria</taxon>
        <taxon>Bacillati</taxon>
        <taxon>Bacillota</taxon>
        <taxon>Bacilli</taxon>
        <taxon>Bacillales</taxon>
        <taxon>Guptibacillaceae</taxon>
        <taxon>Guptibacillus</taxon>
    </lineage>
</organism>
<feature type="transmembrane region" description="Helical" evidence="22">
    <location>
        <begin position="52"/>
        <end position="69"/>
    </location>
</feature>
<comment type="caution">
    <text evidence="23">The sequence shown here is derived from an EMBL/GenBank/DDBJ whole genome shotgun (WGS) entry which is preliminary data.</text>
</comment>
<evidence type="ECO:0000256" key="4">
    <source>
        <dbReference type="ARBA" id="ARBA00022618"/>
    </source>
</evidence>
<keyword evidence="5" id="KW-0328">Glycosyltransferase</keyword>